<reference evidence="8" key="1">
    <citation type="submission" date="2019-09" db="EMBL/GenBank/DDBJ databases">
        <title>Antimicrobial potential of Antarctic Bacteria.</title>
        <authorList>
            <person name="Benaud N."/>
            <person name="Edwards R.J."/>
            <person name="Ferrari B.C."/>
        </authorList>
    </citation>
    <scope>NUCLEOTIDE SEQUENCE [LARGE SCALE GENOMIC DNA]</scope>
    <source>
        <strain evidence="8">INR9</strain>
    </source>
</reference>
<evidence type="ECO:0000256" key="1">
    <source>
        <dbReference type="ARBA" id="ARBA00006534"/>
    </source>
</evidence>
<dbReference type="Pfam" id="PF14742">
    <property type="entry name" value="GDE_N_bis"/>
    <property type="match status" value="1"/>
</dbReference>
<evidence type="ECO:0000259" key="6">
    <source>
        <dbReference type="Pfam" id="PF22422"/>
    </source>
</evidence>
<dbReference type="InterPro" id="IPR032856">
    <property type="entry name" value="GDE_N_bis"/>
</dbReference>
<name>A0A7G6YDN0_9MICO</name>
<dbReference type="EMBL" id="CP043641">
    <property type="protein sequence ID" value="QNE36595.1"/>
    <property type="molecule type" value="Genomic_DNA"/>
</dbReference>
<dbReference type="Pfam" id="PF03575">
    <property type="entry name" value="Peptidase_S51"/>
    <property type="match status" value="1"/>
</dbReference>
<evidence type="ECO:0000313" key="7">
    <source>
        <dbReference type="EMBL" id="QNE36595.1"/>
    </source>
</evidence>
<evidence type="ECO:0000256" key="4">
    <source>
        <dbReference type="ARBA" id="ARBA00022825"/>
    </source>
</evidence>
<evidence type="ECO:0000256" key="2">
    <source>
        <dbReference type="ARBA" id="ARBA00022670"/>
    </source>
</evidence>
<organism evidence="7 8">
    <name type="scientific">Leifsonia shinshuensis</name>
    <dbReference type="NCBI Taxonomy" id="150026"/>
    <lineage>
        <taxon>Bacteria</taxon>
        <taxon>Bacillati</taxon>
        <taxon>Actinomycetota</taxon>
        <taxon>Actinomycetes</taxon>
        <taxon>Micrococcales</taxon>
        <taxon>Microbacteriaceae</taxon>
        <taxon>Leifsonia</taxon>
    </lineage>
</organism>
<dbReference type="GO" id="GO:0006508">
    <property type="term" value="P:proteolysis"/>
    <property type="evidence" value="ECO:0007669"/>
    <property type="project" value="UniProtKB-KW"/>
</dbReference>
<evidence type="ECO:0000256" key="3">
    <source>
        <dbReference type="ARBA" id="ARBA00022801"/>
    </source>
</evidence>
<dbReference type="InterPro" id="IPR029062">
    <property type="entry name" value="Class_I_gatase-like"/>
</dbReference>
<proteinExistence type="inferred from homology"/>
<feature type="domain" description="Putative glycogen debranching enzyme N-terminal" evidence="5">
    <location>
        <begin position="304"/>
        <end position="483"/>
    </location>
</feature>
<protein>
    <submittedName>
        <fullName evidence="7">Amylo-alpha-1,6-glucosidase</fullName>
    </submittedName>
</protein>
<dbReference type="RefSeq" id="WP_258045958.1">
    <property type="nucleotide sequence ID" value="NZ_CP043641.1"/>
</dbReference>
<gene>
    <name evidence="7" type="ORF">F1C12_16735</name>
</gene>
<accession>A0A7G6YDN0</accession>
<keyword evidence="4" id="KW-0720">Serine protease</keyword>
<dbReference type="InterPro" id="IPR012341">
    <property type="entry name" value="6hp_glycosidase-like_sf"/>
</dbReference>
<dbReference type="InterPro" id="IPR005320">
    <property type="entry name" value="Peptidase_S51"/>
</dbReference>
<evidence type="ECO:0000313" key="8">
    <source>
        <dbReference type="Proteomes" id="UP000515511"/>
    </source>
</evidence>
<keyword evidence="3" id="KW-0378">Hydrolase</keyword>
<evidence type="ECO:0000259" key="5">
    <source>
        <dbReference type="Pfam" id="PF14742"/>
    </source>
</evidence>
<dbReference type="GO" id="GO:0005975">
    <property type="term" value="P:carbohydrate metabolic process"/>
    <property type="evidence" value="ECO:0007669"/>
    <property type="project" value="InterPro"/>
</dbReference>
<dbReference type="SUPFAM" id="SSF48208">
    <property type="entry name" value="Six-hairpin glycosidases"/>
    <property type="match status" value="1"/>
</dbReference>
<sequence length="950" mass="100731">MTAIAPTILATCGGLVAGEWTDSLYGPLLHHAIELARVTGRAPRVTHINTAGGDQRHVEGGELEAARAAGVDASHVRFFPHPNIPDLREHILAQDVVWVSGGSLLNLLAVWRAHGLDEILREAWQRGVVLAGGSAGGLCWHEGGTTASRGPDISALPDGLGLVPGSLAVHYDSDPRRRPAHQAAVASGELPEGYALEEGTGLVYRGTTLVEIVSEREDAAVWRILRTEVDGRAVISETRIEPRVLPSPRHLLHPIPHHDPIPHYDPVPHNHPDPHPIHDRGGANATMTQPLQPLLHDSVVVLTAPSQAWSAADGAVDGGGIHGFYHSDLRVLDRILLTVGGDVPEHIATAGPDAASAVFTALARRIDDATADPRVRLDRTRTVVAGSLRERIVVRNALRTPITTTVEVAVRADFTPMQTIKAGLTGAEHPVSSESANGRIVFRSGPVTATLAAPDARVSVDGQDAALRWEIDVPAHGHVTLDWAIDVDDPTAVVAGAAPSAEWAAFRASTGDSRLASWLDRALADLQSLRMSTTARPDDTFLAAGAPWFFTLFGRDSLWAARLLLPLGTDIAASTLRVLAHFQGTETVSETAEQPGKIMHELRPAALTIPGEGVVLPPLYYGTVDATALWIGLLHDAWKWGMADDEVRELLPAMQAALAWMRDHGDSDGDGFLEYVDTTGHGLANQGWKDSGDSIQWKDGTLADGPIALCEVQGYAYEAAVGGAELLDAFGLEGGDEWRDWAAELKTRFDAAFWIDDPAGAYPAVALDAAKRKVDTVTSNIGHLLGTGILTPEQSALIARRLASPELSSGYGLRTMSTDSGGYWPLSYHGGSVWAHDTAIAIMGLSRDGHTAEADLLADGLLAAADGFSYRMPELHSGDSAEQTSAPIPYPAACRPQAWSAAAAVAVLSARLGLRADAQAGSLDVRPTPGAGSIRVSGLRFAGAPRDLEV</sequence>
<dbReference type="Proteomes" id="UP000515511">
    <property type="component" value="Chromosome"/>
</dbReference>
<comment type="similarity">
    <text evidence="1">Belongs to the peptidase S51 family.</text>
</comment>
<dbReference type="GO" id="GO:0008236">
    <property type="term" value="F:serine-type peptidase activity"/>
    <property type="evidence" value="ECO:0007669"/>
    <property type="project" value="UniProtKB-KW"/>
</dbReference>
<dbReference type="PANTHER" id="PTHR20842:SF0">
    <property type="entry name" value="ALPHA-ASPARTYL DIPEPTIDASE"/>
    <property type="match status" value="1"/>
</dbReference>
<dbReference type="InterPro" id="IPR054491">
    <property type="entry name" value="MGH1-like_GH"/>
</dbReference>
<dbReference type="CDD" id="cd03146">
    <property type="entry name" value="GAT1_Peptidase_E"/>
    <property type="match status" value="1"/>
</dbReference>
<feature type="domain" description="Mannosylglycerate hydrolase MGH1-like glycoside hydrolase" evidence="6">
    <location>
        <begin position="624"/>
        <end position="865"/>
    </location>
</feature>
<dbReference type="AlphaFoldDB" id="A0A7G6YDN0"/>
<keyword evidence="2" id="KW-0645">Protease</keyword>
<dbReference type="Gene3D" id="1.50.10.10">
    <property type="match status" value="1"/>
</dbReference>
<dbReference type="SUPFAM" id="SSF52317">
    <property type="entry name" value="Class I glutamine amidotransferase-like"/>
    <property type="match status" value="1"/>
</dbReference>
<dbReference type="PANTHER" id="PTHR20842">
    <property type="entry name" value="PROTEASE S51 ALPHA-ASPARTYL DIPEPTIDASE"/>
    <property type="match status" value="1"/>
</dbReference>
<dbReference type="InterPro" id="IPR008928">
    <property type="entry name" value="6-hairpin_glycosidase_sf"/>
</dbReference>
<dbReference type="Gene3D" id="3.40.50.880">
    <property type="match status" value="1"/>
</dbReference>
<dbReference type="Pfam" id="PF22422">
    <property type="entry name" value="MGH1-like_GH"/>
    <property type="match status" value="1"/>
</dbReference>
<dbReference type="KEGG" id="lse:F1C12_16735"/>